<feature type="disulfide bond" evidence="6">
    <location>
        <begin position="170"/>
        <end position="251"/>
    </location>
</feature>
<keyword evidence="5 8" id="KW-0732">Signal</keyword>
<evidence type="ECO:0000256" key="1">
    <source>
        <dbReference type="ARBA" id="ARBA00004613"/>
    </source>
</evidence>
<feature type="disulfide bond" evidence="6">
    <location>
        <begin position="176"/>
        <end position="253"/>
    </location>
</feature>
<dbReference type="GO" id="GO:0045596">
    <property type="term" value="P:negative regulation of cell differentiation"/>
    <property type="evidence" value="ECO:0007669"/>
    <property type="project" value="InterPro"/>
</dbReference>
<organism evidence="9">
    <name type="scientific">Lottia goshimai</name>
    <dbReference type="NCBI Taxonomy" id="1824450"/>
    <lineage>
        <taxon>Eukaryota</taxon>
        <taxon>Metazoa</taxon>
        <taxon>Spiralia</taxon>
        <taxon>Lophotrochozoa</taxon>
        <taxon>Mollusca</taxon>
        <taxon>Gastropoda</taxon>
        <taxon>Patellogastropoda</taxon>
        <taxon>Lottioidea</taxon>
        <taxon>Lottiidae</taxon>
        <taxon>Lottia</taxon>
    </lineage>
</organism>
<evidence type="ECO:0000256" key="6">
    <source>
        <dbReference type="PIRSR" id="PIRSR008129-1"/>
    </source>
</evidence>
<feature type="disulfide bond" evidence="6">
    <location>
        <begin position="199"/>
        <end position="238"/>
    </location>
</feature>
<protein>
    <submittedName>
        <fullName evidence="9">Noggin</fullName>
    </submittedName>
</protein>
<dbReference type="PANTHER" id="PTHR10494:SF6">
    <property type="entry name" value="NOGGIN"/>
    <property type="match status" value="1"/>
</dbReference>
<comment type="similarity">
    <text evidence="2">Belongs to the noggin family.</text>
</comment>
<dbReference type="PANTHER" id="PTHR10494">
    <property type="entry name" value="BONE MORPHOGENETIC PROTEIN INHIBITOR, NOGGIN"/>
    <property type="match status" value="1"/>
</dbReference>
<feature type="disulfide bond" evidence="6">
    <location>
        <begin position="147"/>
        <end position="184"/>
    </location>
</feature>
<dbReference type="InterPro" id="IPR029034">
    <property type="entry name" value="Cystine-knot_cytokine"/>
</dbReference>
<dbReference type="Gene3D" id="1.10.287.520">
    <property type="entry name" value="Helix hairpin bin"/>
    <property type="match status" value="1"/>
</dbReference>
<dbReference type="GO" id="GO:0030514">
    <property type="term" value="P:negative regulation of BMP signaling pathway"/>
    <property type="evidence" value="ECO:0007669"/>
    <property type="project" value="InterPro"/>
</dbReference>
<sequence length="255" mass="29860">MRMKSQANNTLVSLLLGVQLLQNAFGKTHPAFQTLPREVHSTQSSLTERLFQLPSTPRHNRFYPKKRNLKTRKLLKRLGKAYDENWMSITQPVHIHEIVSNKIDHKLVAEARNVNFTTPGLPNSKQPNITSAMLSVFQDWLIQRGSCPVHFLWEDLGLNFWPRWVKRGFCVDEDSCSWPPGMHCVPAEGKRIRLLRWQCVPRFRRNGPFKPNRKTKDDQQNTTEPKVKKEKRKYGMKCKWMKIPYPVTDECFCSC</sequence>
<dbReference type="AlphaFoldDB" id="A0A7D5A9A0"/>
<feature type="region of interest" description="Disordered" evidence="7">
    <location>
        <begin position="205"/>
        <end position="228"/>
    </location>
</feature>
<accession>A0A7D5A9A0</accession>
<name>A0A7D5A9A0_9GAST</name>
<dbReference type="Pfam" id="PF05806">
    <property type="entry name" value="Noggin"/>
    <property type="match status" value="1"/>
</dbReference>
<reference evidence="9" key="1">
    <citation type="submission" date="2019-09" db="EMBL/GenBank/DDBJ databases">
        <title>Molluscan dorsal ventral patterning genes and related markers.</title>
        <authorList>
            <person name="Tan S."/>
            <person name="Huan P."/>
            <person name="Liu B."/>
        </authorList>
    </citation>
    <scope>NUCLEOTIDE SEQUENCE</scope>
</reference>
<feature type="chain" id="PRO_5028369210" evidence="8">
    <location>
        <begin position="27"/>
        <end position="255"/>
    </location>
</feature>
<evidence type="ECO:0000256" key="7">
    <source>
        <dbReference type="SAM" id="MobiDB-lite"/>
    </source>
</evidence>
<evidence type="ECO:0000313" key="9">
    <source>
        <dbReference type="EMBL" id="QKV26406.1"/>
    </source>
</evidence>
<keyword evidence="6" id="KW-1015">Disulfide bond</keyword>
<dbReference type="GO" id="GO:0005615">
    <property type="term" value="C:extracellular space"/>
    <property type="evidence" value="ECO:0007669"/>
    <property type="project" value="TreeGrafter"/>
</dbReference>
<evidence type="ECO:0000256" key="4">
    <source>
        <dbReference type="ARBA" id="ARBA00022525"/>
    </source>
</evidence>
<comment type="subcellular location">
    <subcellularLocation>
        <location evidence="1">Secreted</location>
    </subcellularLocation>
</comment>
<dbReference type="EMBL" id="MN528136">
    <property type="protein sequence ID" value="QKV26406.1"/>
    <property type="molecule type" value="mRNA"/>
</dbReference>
<evidence type="ECO:0000256" key="8">
    <source>
        <dbReference type="SAM" id="SignalP"/>
    </source>
</evidence>
<dbReference type="Gene3D" id="2.10.90.10">
    <property type="entry name" value="Cystine-knot cytokines"/>
    <property type="match status" value="1"/>
</dbReference>
<dbReference type="GO" id="GO:0009953">
    <property type="term" value="P:dorsal/ventral pattern formation"/>
    <property type="evidence" value="ECO:0007669"/>
    <property type="project" value="TreeGrafter"/>
</dbReference>
<evidence type="ECO:0000256" key="5">
    <source>
        <dbReference type="ARBA" id="ARBA00022729"/>
    </source>
</evidence>
<dbReference type="InterPro" id="IPR008717">
    <property type="entry name" value="Noggin"/>
</dbReference>
<evidence type="ECO:0000256" key="2">
    <source>
        <dbReference type="ARBA" id="ARBA00007480"/>
    </source>
</evidence>
<feature type="signal peptide" evidence="8">
    <location>
        <begin position="1"/>
        <end position="26"/>
    </location>
</feature>
<proteinExistence type="evidence at transcript level"/>
<dbReference type="SUPFAM" id="SSF57501">
    <property type="entry name" value="Cystine-knot cytokines"/>
    <property type="match status" value="1"/>
</dbReference>
<keyword evidence="3" id="KW-0217">Developmental protein</keyword>
<evidence type="ECO:0000256" key="3">
    <source>
        <dbReference type="ARBA" id="ARBA00022473"/>
    </source>
</evidence>
<keyword evidence="4" id="KW-0964">Secreted</keyword>
<dbReference type="PIRSF" id="PIRSF008129">
    <property type="entry name" value="Noggin"/>
    <property type="match status" value="1"/>
</dbReference>